<reference evidence="2" key="1">
    <citation type="submission" date="2021-06" db="EMBL/GenBank/DDBJ databases">
        <authorList>
            <person name="Hodson N. C."/>
            <person name="Mongue J. A."/>
            <person name="Jaron S. K."/>
        </authorList>
    </citation>
    <scope>NUCLEOTIDE SEQUENCE</scope>
</reference>
<evidence type="ECO:0000313" key="2">
    <source>
        <dbReference type="EMBL" id="CAG7726083.1"/>
    </source>
</evidence>
<evidence type="ECO:0000256" key="1">
    <source>
        <dbReference type="SAM" id="SignalP"/>
    </source>
</evidence>
<evidence type="ECO:0000313" key="3">
    <source>
        <dbReference type="Proteomes" id="UP000708208"/>
    </source>
</evidence>
<dbReference type="AlphaFoldDB" id="A0A8J2JRR8"/>
<comment type="caution">
    <text evidence="2">The sequence shown here is derived from an EMBL/GenBank/DDBJ whole genome shotgun (WGS) entry which is preliminary data.</text>
</comment>
<gene>
    <name evidence="2" type="ORF">AFUS01_LOCUS15013</name>
</gene>
<organism evidence="2 3">
    <name type="scientific">Allacma fusca</name>
    <dbReference type="NCBI Taxonomy" id="39272"/>
    <lineage>
        <taxon>Eukaryota</taxon>
        <taxon>Metazoa</taxon>
        <taxon>Ecdysozoa</taxon>
        <taxon>Arthropoda</taxon>
        <taxon>Hexapoda</taxon>
        <taxon>Collembola</taxon>
        <taxon>Symphypleona</taxon>
        <taxon>Sminthuridae</taxon>
        <taxon>Allacma</taxon>
    </lineage>
</organism>
<keyword evidence="3" id="KW-1185">Reference proteome</keyword>
<sequence length="157" mass="17534">MAPCKMGRSLKAIFPAVVLFCVTIAQGDKCLFNVPVTESVLKCGKDVYRTDFDYVKAVNSCGQNRNGTEITDQDIRCILEKSLYIKDGEVVLGVMAGSIKGIFPAHWTKLMSSVFQCALESLKTLDQTDKFKHVNCRIKAYKDVCGYKTCDWINTLD</sequence>
<protein>
    <submittedName>
        <fullName evidence="2">Uncharacterized protein</fullName>
    </submittedName>
</protein>
<name>A0A8J2JRR8_9HEXA</name>
<accession>A0A8J2JRR8</accession>
<dbReference type="EMBL" id="CAJVCH010130465">
    <property type="protein sequence ID" value="CAG7726083.1"/>
    <property type="molecule type" value="Genomic_DNA"/>
</dbReference>
<feature type="signal peptide" evidence="1">
    <location>
        <begin position="1"/>
        <end position="27"/>
    </location>
</feature>
<keyword evidence="1" id="KW-0732">Signal</keyword>
<feature type="chain" id="PRO_5035288422" evidence="1">
    <location>
        <begin position="28"/>
        <end position="157"/>
    </location>
</feature>
<dbReference type="Proteomes" id="UP000708208">
    <property type="component" value="Unassembled WGS sequence"/>
</dbReference>
<proteinExistence type="predicted"/>